<dbReference type="AlphaFoldDB" id="A0A1L4BQ92"/>
<protein>
    <submittedName>
        <fullName evidence="6">Efflux transporter periplasmic adaptor subunit</fullName>
    </submittedName>
</protein>
<keyword evidence="2" id="KW-0812">Transmembrane</keyword>
<dbReference type="PANTHER" id="PTHR30469">
    <property type="entry name" value="MULTIDRUG RESISTANCE PROTEIN MDTA"/>
    <property type="match status" value="1"/>
</dbReference>
<dbReference type="Gene3D" id="2.40.420.20">
    <property type="match status" value="1"/>
</dbReference>
<feature type="domain" description="Multidrug resistance protein MdtA-like alpha-helical hairpin" evidence="3">
    <location>
        <begin position="165"/>
        <end position="223"/>
    </location>
</feature>
<feature type="domain" description="Multidrug resistance protein MdtA-like barrel-sandwich hybrid" evidence="4">
    <location>
        <begin position="132"/>
        <end position="257"/>
    </location>
</feature>
<dbReference type="InterPro" id="IPR006143">
    <property type="entry name" value="RND_pump_MFP"/>
</dbReference>
<evidence type="ECO:0000259" key="4">
    <source>
        <dbReference type="Pfam" id="PF25917"/>
    </source>
</evidence>
<sequence length="457" mass="50382">MINNLKNLKDKIYSSKINYFIFAIVVVVMLKVIISDILAIVAFVYFITNSSFVKSRLHKLKNKQVASVAFIVLVLVIFGGAFAFSEFVSYMVSKKMAEYVPQPTVSTSETVKESSWENVFNTIGQISALQETEISSQSGGIVTKINFTSGEDVKKGDLLFELDTSQLKAELKSKLVTLKLAKITSDRELKLVKQKAVSKEEADKAEADYLSALADVQNIESQIAFKQVRAPFSGRIGIRNINLGEYFQNGDNAGTLTEITPVYVDFQVPQNSVGNINLGGKLQFTTDALPGKTFVAKIIAIDSYVDSSNRSVTVRATYSNKDKKVLPGMFVNVSVNLPTIKKAIIIQRNAISYNIYGQFVYVLVPQKNKDGSIKRASWTDLSKGQLSTVHSDKILYKAKQVEVKVLHTRKNLAVVTGIKAGDIIATSGQNKLQDGDYTIINNSVKLNNNILNTQGNT</sequence>
<dbReference type="SUPFAM" id="SSF111369">
    <property type="entry name" value="HlyD-like secretion proteins"/>
    <property type="match status" value="1"/>
</dbReference>
<dbReference type="RefSeq" id="WP_072711204.1">
    <property type="nucleotide sequence ID" value="NZ_CP016796.1"/>
</dbReference>
<evidence type="ECO:0000256" key="1">
    <source>
        <dbReference type="ARBA" id="ARBA00009477"/>
    </source>
</evidence>
<evidence type="ECO:0000313" key="6">
    <source>
        <dbReference type="EMBL" id="API86004.1"/>
    </source>
</evidence>
<dbReference type="Proteomes" id="UP000184222">
    <property type="component" value="Chromosome"/>
</dbReference>
<evidence type="ECO:0000256" key="2">
    <source>
        <dbReference type="SAM" id="Phobius"/>
    </source>
</evidence>
<dbReference type="GO" id="GO:0015562">
    <property type="term" value="F:efflux transmembrane transporter activity"/>
    <property type="evidence" value="ECO:0007669"/>
    <property type="project" value="TreeGrafter"/>
</dbReference>
<keyword evidence="7" id="KW-1185">Reference proteome</keyword>
<name>A0A1L4BQ92_9GAMM</name>
<dbReference type="EMBL" id="CP016796">
    <property type="protein sequence ID" value="API86004.1"/>
    <property type="molecule type" value="Genomic_DNA"/>
</dbReference>
<keyword evidence="2" id="KW-0472">Membrane</keyword>
<dbReference type="Pfam" id="PF25954">
    <property type="entry name" value="Beta-barrel_RND_2"/>
    <property type="match status" value="1"/>
</dbReference>
<dbReference type="Gene3D" id="2.40.30.170">
    <property type="match status" value="1"/>
</dbReference>
<dbReference type="Pfam" id="PF25876">
    <property type="entry name" value="HH_MFP_RND"/>
    <property type="match status" value="1"/>
</dbReference>
<dbReference type="Gene3D" id="1.10.287.470">
    <property type="entry name" value="Helix hairpin bin"/>
    <property type="match status" value="1"/>
</dbReference>
<proteinExistence type="inferred from homology"/>
<dbReference type="PANTHER" id="PTHR30469:SF11">
    <property type="entry name" value="BLL4320 PROTEIN"/>
    <property type="match status" value="1"/>
</dbReference>
<dbReference type="Pfam" id="PF25917">
    <property type="entry name" value="BSH_RND"/>
    <property type="match status" value="1"/>
</dbReference>
<dbReference type="InterPro" id="IPR058624">
    <property type="entry name" value="MdtA-like_HH"/>
</dbReference>
<organism evidence="6 7">
    <name type="scientific">Francisella uliginis</name>
    <dbReference type="NCBI Taxonomy" id="573570"/>
    <lineage>
        <taxon>Bacteria</taxon>
        <taxon>Pseudomonadati</taxon>
        <taxon>Pseudomonadota</taxon>
        <taxon>Gammaproteobacteria</taxon>
        <taxon>Thiotrichales</taxon>
        <taxon>Francisellaceae</taxon>
        <taxon>Francisella</taxon>
    </lineage>
</organism>
<feature type="transmembrane region" description="Helical" evidence="2">
    <location>
        <begin position="68"/>
        <end position="92"/>
    </location>
</feature>
<dbReference type="KEGG" id="frx:F7310_00925"/>
<feature type="domain" description="CusB-like beta-barrel" evidence="5">
    <location>
        <begin position="261"/>
        <end position="336"/>
    </location>
</feature>
<dbReference type="GO" id="GO:1990281">
    <property type="term" value="C:efflux pump complex"/>
    <property type="evidence" value="ECO:0007669"/>
    <property type="project" value="TreeGrafter"/>
</dbReference>
<dbReference type="InterPro" id="IPR058625">
    <property type="entry name" value="MdtA-like_BSH"/>
</dbReference>
<feature type="transmembrane region" description="Helical" evidence="2">
    <location>
        <begin position="20"/>
        <end position="47"/>
    </location>
</feature>
<reference evidence="6 7" key="1">
    <citation type="journal article" date="2016" name="Appl. Environ. Microbiol.">
        <title>Whole genome relationships among Francisella bacteria of diverse origin define new species and provide specific regions for detection.</title>
        <authorList>
            <person name="Challacombe J.F."/>
            <person name="Petersen J.M."/>
            <person name="Gallegos-Graves V."/>
            <person name="Hodge D."/>
            <person name="Pillai S."/>
            <person name="Kuske C.R."/>
        </authorList>
    </citation>
    <scope>NUCLEOTIDE SEQUENCE [LARGE SCALE GENOMIC DNA]</scope>
    <source>
        <strain evidence="7">TX07-7310</strain>
    </source>
</reference>
<dbReference type="OrthoDB" id="9806939at2"/>
<evidence type="ECO:0000313" key="7">
    <source>
        <dbReference type="Proteomes" id="UP000184222"/>
    </source>
</evidence>
<dbReference type="FunFam" id="2.40.30.170:FF:000010">
    <property type="entry name" value="Efflux RND transporter periplasmic adaptor subunit"/>
    <property type="match status" value="1"/>
</dbReference>
<accession>A0A1L4BQ92</accession>
<dbReference type="NCBIfam" id="TIGR01730">
    <property type="entry name" value="RND_mfp"/>
    <property type="match status" value="1"/>
</dbReference>
<evidence type="ECO:0000259" key="5">
    <source>
        <dbReference type="Pfam" id="PF25954"/>
    </source>
</evidence>
<comment type="similarity">
    <text evidence="1">Belongs to the membrane fusion protein (MFP) (TC 8.A.1) family.</text>
</comment>
<gene>
    <name evidence="6" type="ORF">F7310_00925</name>
</gene>
<keyword evidence="2" id="KW-1133">Transmembrane helix</keyword>
<evidence type="ECO:0000259" key="3">
    <source>
        <dbReference type="Pfam" id="PF25876"/>
    </source>
</evidence>
<dbReference type="Gene3D" id="2.40.50.100">
    <property type="match status" value="1"/>
</dbReference>
<dbReference type="InterPro" id="IPR058792">
    <property type="entry name" value="Beta-barrel_RND_2"/>
</dbReference>
<dbReference type="STRING" id="573570.F7310_00925"/>